<keyword evidence="2" id="KW-1185">Reference proteome</keyword>
<name>A0A7X0U857_9BURK</name>
<sequence>MQKPAHRLPADANHRRQLAAPQFSMLSNAIKNQQRRPFSSILNIEMREVGASIFVALFATQLLDLAPFSP</sequence>
<accession>A0A7X0U857</accession>
<evidence type="ECO:0000313" key="1">
    <source>
        <dbReference type="EMBL" id="MBB6558628.1"/>
    </source>
</evidence>
<comment type="caution">
    <text evidence="1">The sequence shown here is derived from an EMBL/GenBank/DDBJ whole genome shotgun (WGS) entry which is preliminary data.</text>
</comment>
<reference evidence="1 2" key="1">
    <citation type="submission" date="2020-08" db="EMBL/GenBank/DDBJ databases">
        <title>Functional genomics of gut bacteria from endangered species of beetles.</title>
        <authorList>
            <person name="Carlos-Shanley C."/>
        </authorList>
    </citation>
    <scope>NUCLEOTIDE SEQUENCE [LARGE SCALE GENOMIC DNA]</scope>
    <source>
        <strain evidence="1 2">S00198</strain>
    </source>
</reference>
<dbReference type="Proteomes" id="UP000575083">
    <property type="component" value="Unassembled WGS sequence"/>
</dbReference>
<protein>
    <submittedName>
        <fullName evidence="1">Uncharacterized protein</fullName>
    </submittedName>
</protein>
<gene>
    <name evidence="1" type="ORF">HNP48_001292</name>
</gene>
<dbReference type="AlphaFoldDB" id="A0A7X0U857"/>
<dbReference type="EMBL" id="JACHLK010000002">
    <property type="protein sequence ID" value="MBB6558628.1"/>
    <property type="molecule type" value="Genomic_DNA"/>
</dbReference>
<evidence type="ECO:0000313" key="2">
    <source>
        <dbReference type="Proteomes" id="UP000575083"/>
    </source>
</evidence>
<dbReference type="RefSeq" id="WP_184856049.1">
    <property type="nucleotide sequence ID" value="NZ_JACHLK010000002.1"/>
</dbReference>
<organism evidence="1 2">
    <name type="scientific">Acidovorax soli</name>
    <dbReference type="NCBI Taxonomy" id="592050"/>
    <lineage>
        <taxon>Bacteria</taxon>
        <taxon>Pseudomonadati</taxon>
        <taxon>Pseudomonadota</taxon>
        <taxon>Betaproteobacteria</taxon>
        <taxon>Burkholderiales</taxon>
        <taxon>Comamonadaceae</taxon>
        <taxon>Acidovorax</taxon>
    </lineage>
</organism>
<proteinExistence type="predicted"/>